<protein>
    <submittedName>
        <fullName evidence="1">Uncharacterized protein</fullName>
    </submittedName>
</protein>
<reference evidence="1" key="2">
    <citation type="journal article" date="2015" name="Data Brief">
        <title>Shoot transcriptome of the giant reed, Arundo donax.</title>
        <authorList>
            <person name="Barrero R.A."/>
            <person name="Guerrero F.D."/>
            <person name="Moolhuijzen P."/>
            <person name="Goolsby J.A."/>
            <person name="Tidwell J."/>
            <person name="Bellgard S.E."/>
            <person name="Bellgard M.I."/>
        </authorList>
    </citation>
    <scope>NUCLEOTIDE SEQUENCE</scope>
    <source>
        <tissue evidence="1">Shoot tissue taken approximately 20 cm above the soil surface</tissue>
    </source>
</reference>
<reference evidence="1" key="1">
    <citation type="submission" date="2014-09" db="EMBL/GenBank/DDBJ databases">
        <authorList>
            <person name="Magalhaes I.L.F."/>
            <person name="Oliveira U."/>
            <person name="Santos F.R."/>
            <person name="Vidigal T.H.D.A."/>
            <person name="Brescovit A.D."/>
            <person name="Santos A.J."/>
        </authorList>
    </citation>
    <scope>NUCLEOTIDE SEQUENCE</scope>
    <source>
        <tissue evidence="1">Shoot tissue taken approximately 20 cm above the soil surface</tissue>
    </source>
</reference>
<organism evidence="1">
    <name type="scientific">Arundo donax</name>
    <name type="common">Giant reed</name>
    <name type="synonym">Donax arundinaceus</name>
    <dbReference type="NCBI Taxonomy" id="35708"/>
    <lineage>
        <taxon>Eukaryota</taxon>
        <taxon>Viridiplantae</taxon>
        <taxon>Streptophyta</taxon>
        <taxon>Embryophyta</taxon>
        <taxon>Tracheophyta</taxon>
        <taxon>Spermatophyta</taxon>
        <taxon>Magnoliopsida</taxon>
        <taxon>Liliopsida</taxon>
        <taxon>Poales</taxon>
        <taxon>Poaceae</taxon>
        <taxon>PACMAD clade</taxon>
        <taxon>Arundinoideae</taxon>
        <taxon>Arundineae</taxon>
        <taxon>Arundo</taxon>
    </lineage>
</organism>
<accession>A0A0A9GY91</accession>
<name>A0A0A9GY91_ARUDO</name>
<sequence length="50" mass="5996">MYNRYIYFKLASILNGMSISRRLAEPQRQDTFRCLFITLAKFSETARVKF</sequence>
<dbReference type="EMBL" id="GBRH01172353">
    <property type="protein sequence ID" value="JAE25543.1"/>
    <property type="molecule type" value="Transcribed_RNA"/>
</dbReference>
<dbReference type="AlphaFoldDB" id="A0A0A9GY91"/>
<proteinExistence type="predicted"/>
<evidence type="ECO:0000313" key="1">
    <source>
        <dbReference type="EMBL" id="JAE25543.1"/>
    </source>
</evidence>